<proteinExistence type="predicted"/>
<dbReference type="PaxDb" id="6945-B7PPF8"/>
<dbReference type="EMBL" id="ABJB010137207">
    <property type="status" value="NOT_ANNOTATED_CDS"/>
    <property type="molecule type" value="Genomic_DNA"/>
</dbReference>
<reference evidence="1 3" key="1">
    <citation type="submission" date="2008-03" db="EMBL/GenBank/DDBJ databases">
        <title>Annotation of Ixodes scapularis.</title>
        <authorList>
            <consortium name="Ixodes scapularis Genome Project Consortium"/>
            <person name="Caler E."/>
            <person name="Hannick L.I."/>
            <person name="Bidwell S."/>
            <person name="Joardar V."/>
            <person name="Thiagarajan M."/>
            <person name="Amedeo P."/>
            <person name="Galinsky K.J."/>
            <person name="Schobel S."/>
            <person name="Inman J."/>
            <person name="Hostetler J."/>
            <person name="Miller J."/>
            <person name="Hammond M."/>
            <person name="Megy K."/>
            <person name="Lawson D."/>
            <person name="Kodira C."/>
            <person name="Sutton G."/>
            <person name="Meyer J."/>
            <person name="Hill C.A."/>
            <person name="Birren B."/>
            <person name="Nene V."/>
            <person name="Collins F."/>
            <person name="Alarcon-Chaidez F."/>
            <person name="Wikel S."/>
            <person name="Strausberg R."/>
        </authorList>
    </citation>
    <scope>NUCLEOTIDE SEQUENCE [LARGE SCALE GENOMIC DNA]</scope>
    <source>
        <strain evidence="3">Wikel</strain>
        <strain evidence="1">Wikel colony</strain>
    </source>
</reference>
<dbReference type="VEuPathDB" id="VectorBase:ISCW005656"/>
<evidence type="ECO:0000313" key="2">
    <source>
        <dbReference type="EnsemblMetazoa" id="ISCW005656-PA"/>
    </source>
</evidence>
<dbReference type="AlphaFoldDB" id="B7PPF8"/>
<dbReference type="InParanoid" id="B7PPF8"/>
<keyword evidence="3" id="KW-1185">Reference proteome</keyword>
<reference evidence="2" key="2">
    <citation type="submission" date="2020-05" db="UniProtKB">
        <authorList>
            <consortium name="EnsemblMetazoa"/>
        </authorList>
    </citation>
    <scope>IDENTIFICATION</scope>
    <source>
        <strain evidence="2">wikel</strain>
    </source>
</reference>
<dbReference type="HOGENOM" id="CLU_2457277_0_0_1"/>
<dbReference type="Proteomes" id="UP000001555">
    <property type="component" value="Unassembled WGS sequence"/>
</dbReference>
<dbReference type="EnsemblMetazoa" id="ISCW005656-RA">
    <property type="protein sequence ID" value="ISCW005656-PA"/>
    <property type="gene ID" value="ISCW005656"/>
</dbReference>
<name>B7PPF8_IXOSC</name>
<dbReference type="EMBL" id="ABJB010052857">
    <property type="status" value="NOT_ANNOTATED_CDS"/>
    <property type="molecule type" value="Genomic_DNA"/>
</dbReference>
<protein>
    <submittedName>
        <fullName evidence="1 2">Uncharacterized protein</fullName>
    </submittedName>
</protein>
<dbReference type="EMBL" id="DS757906">
    <property type="protein sequence ID" value="EEC08480.1"/>
    <property type="molecule type" value="Genomic_DNA"/>
</dbReference>
<dbReference type="EMBL" id="ABJB011020266">
    <property type="status" value="NOT_ANNOTATED_CDS"/>
    <property type="molecule type" value="Genomic_DNA"/>
</dbReference>
<dbReference type="VEuPathDB" id="VectorBase:ISCI005656"/>
<gene>
    <name evidence="1" type="ORF">IscW_ISCW005656</name>
</gene>
<organism>
    <name type="scientific">Ixodes scapularis</name>
    <name type="common">Black-legged tick</name>
    <name type="synonym">Deer tick</name>
    <dbReference type="NCBI Taxonomy" id="6945"/>
    <lineage>
        <taxon>Eukaryota</taxon>
        <taxon>Metazoa</taxon>
        <taxon>Ecdysozoa</taxon>
        <taxon>Arthropoda</taxon>
        <taxon>Chelicerata</taxon>
        <taxon>Arachnida</taxon>
        <taxon>Acari</taxon>
        <taxon>Parasitiformes</taxon>
        <taxon>Ixodida</taxon>
        <taxon>Ixodoidea</taxon>
        <taxon>Ixodidae</taxon>
        <taxon>Ixodinae</taxon>
        <taxon>Ixodes</taxon>
    </lineage>
</organism>
<dbReference type="EMBL" id="ABJB010385086">
    <property type="status" value="NOT_ANNOTATED_CDS"/>
    <property type="molecule type" value="Genomic_DNA"/>
</dbReference>
<sequence length="89" mass="9328">MEKTRGLLATERVLEVAKWAAPEARLEVDAPGEAVLAMGTLGLAGFGAMFSALQTEASTLGIGAIRVSVTTLKDAYARRVSKPPHASVF</sequence>
<evidence type="ECO:0000313" key="1">
    <source>
        <dbReference type="EMBL" id="EEC08480.1"/>
    </source>
</evidence>
<evidence type="ECO:0000313" key="3">
    <source>
        <dbReference type="Proteomes" id="UP000001555"/>
    </source>
</evidence>
<accession>B7PPF8</accession>